<feature type="repeat" description="ARM" evidence="6">
    <location>
        <begin position="727"/>
        <end position="772"/>
    </location>
</feature>
<dbReference type="Gene3D" id="2.60.40.10">
    <property type="entry name" value="Immunoglobulins"/>
    <property type="match status" value="4"/>
</dbReference>
<dbReference type="InterPro" id="IPR028435">
    <property type="entry name" value="Plakophilin/d_Catenin"/>
</dbReference>
<feature type="region of interest" description="Disordered" evidence="7">
    <location>
        <begin position="984"/>
        <end position="1020"/>
    </location>
</feature>
<dbReference type="GO" id="GO:0005886">
    <property type="term" value="C:plasma membrane"/>
    <property type="evidence" value="ECO:0007669"/>
    <property type="project" value="TreeGrafter"/>
</dbReference>
<protein>
    <recommendedName>
        <fullName evidence="8">Fibronectin type-III domain-containing protein</fullName>
    </recommendedName>
</protein>
<evidence type="ECO:0000256" key="2">
    <source>
        <dbReference type="ARBA" id="ARBA00005462"/>
    </source>
</evidence>
<dbReference type="CDD" id="cd00063">
    <property type="entry name" value="FN3"/>
    <property type="match status" value="4"/>
</dbReference>
<evidence type="ECO:0000256" key="4">
    <source>
        <dbReference type="ARBA" id="ARBA00022889"/>
    </source>
</evidence>
<feature type="region of interest" description="Disordered" evidence="7">
    <location>
        <begin position="1234"/>
        <end position="1258"/>
    </location>
</feature>
<dbReference type="GO" id="GO:0005912">
    <property type="term" value="C:adherens junction"/>
    <property type="evidence" value="ECO:0007669"/>
    <property type="project" value="TreeGrafter"/>
</dbReference>
<keyword evidence="5" id="KW-0965">Cell junction</keyword>
<dbReference type="STRING" id="6293.A0A1I8EJ34"/>
<dbReference type="PROSITE" id="PS50853">
    <property type="entry name" value="FN3"/>
    <property type="match status" value="4"/>
</dbReference>
<feature type="repeat" description="ARM" evidence="6">
    <location>
        <begin position="771"/>
        <end position="814"/>
    </location>
</feature>
<dbReference type="PANTHER" id="PTHR10372">
    <property type="entry name" value="PLAKOPHILLIN-RELATED"/>
    <property type="match status" value="1"/>
</dbReference>
<feature type="region of interest" description="Disordered" evidence="7">
    <location>
        <begin position="1"/>
        <end position="27"/>
    </location>
</feature>
<dbReference type="InterPro" id="IPR016024">
    <property type="entry name" value="ARM-type_fold"/>
</dbReference>
<dbReference type="SUPFAM" id="SSF49265">
    <property type="entry name" value="Fibronectin type III"/>
    <property type="match status" value="2"/>
</dbReference>
<keyword evidence="3" id="KW-0677">Repeat</keyword>
<dbReference type="GO" id="GO:0098609">
    <property type="term" value="P:cell-cell adhesion"/>
    <property type="evidence" value="ECO:0007669"/>
    <property type="project" value="InterPro"/>
</dbReference>
<dbReference type="InterPro" id="IPR003961">
    <property type="entry name" value="FN3_dom"/>
</dbReference>
<dbReference type="GO" id="GO:0005634">
    <property type="term" value="C:nucleus"/>
    <property type="evidence" value="ECO:0007669"/>
    <property type="project" value="TreeGrafter"/>
</dbReference>
<sequence>MEPIPEEDHDLTSFSPAHTVKHEKKSRLTEVYTSEQVDTLVSTVPQSAVPDTWKLRKKDELTHSVIPSTHLSEALSGSTSARGSTYSYTYESHYDEPPNEALPDVRFLNKELNGDIERHSSQTKKITRVTKVTTTRSVRHLPVADQEVEYFFDADGSPLSFTRITHPYEHDEDSSFQHDVDYDAPPPAPSSFHEAEHCASRDVPSAPGVPEITDVTSYDIGLTWQCPDMQGRAGSVIGYQVEICEIGTSEWYLAHEGLIKGNRFRIKDLNPQVEYEIRVVAVNSAGRGVPSATSPSVQLRLDYDSHSNFNSWRGTAPGRPYVLLLDSDRIVLEWAPAMANPGSAPVAGYEVSYRASGSDWMQSNDYLITTCRTEVLNLKPNGEYEFRVVAKTADGPSKPSPSSGFIRLKPPVPSRIPPTTKTESSFSPPGQPQIEELELNWVRLHWAEGGSPDDPPASYIVEYREVGDPLWYTATTAVYITSYTVECLRPNSTYEFRVVARARDGSVSAPSVVSDVIQLRPSIRSGVLHGVPAKPQPPEYVDFCDSDRVTLCWFPAVSSLPIQGYDVEFRDHQQDAAWYKINEMLIRSCKMTVGDLIPGHEYQFRVIACNSIGYSVPSDPSPGVHIGIPCNGNDCYVEKASYGAVPLLQDEIVRESPPLPDRDDSPPPIHRKFLRERDDLHWRDPTLREVIEYLDSANKVEQLNASGYLQHLTYNDNAIKEETRELDGIPRLVRLLSSDVPDIQKNACGCLKNLSFGKENDENKRAINDAGGIITLAALLRHTHNAQVMEEVTATLWNLSSCDELKPIILSQVSEPINQRIVVPGSGLTESNAENGSNISHSINMFKNGTGVLRQISRFYSIILQNLELIHSSYNEIIFSDDLELENIFRNVSAASSNARKILRGCPGLVESLVHYLHHAVSRNQIDARTVENVVCTLRNLSYRHVLSHFKVLLSKKVTVINSLYFPRIQEVKDKNYDPRADFEATQRERSKSAPSESPKNKKKESSKKKKIGQHTAANASESMAGAELLWQPQLVKLYLKLLQEASNPETLEASAGAIQNLAACQFEPSVNVRACIRTEKGLPVLVELLRLNDDKVVCAVTTALRNLSLDQRNRELIGKYAIKDLVAKLPRADQRFRDPNVSDATIGAILGILFETVKHSADFTRNIHECGGTDRLRNLASSHPMYSSRICKYASQVLYLMWQHKELHDGFKRSGLKESDFYSGTTIRARDTTTLSRPISSQGAERPTHLKSENLDDSASTYGIGRYDTLDSRASALKGCVYGKTSPEINSLNLYKITITEYIHLDLLMKLVNHYTLRYTSAVNVAAQRVIKKND</sequence>
<comment type="subcellular location">
    <subcellularLocation>
        <location evidence="1">Cell junction</location>
    </subcellularLocation>
</comment>
<dbReference type="Pfam" id="PF00041">
    <property type="entry name" value="fn3"/>
    <property type="match status" value="4"/>
</dbReference>
<dbReference type="PROSITE" id="PS50176">
    <property type="entry name" value="ARM_REPEAT"/>
    <property type="match status" value="3"/>
</dbReference>
<feature type="domain" description="Fibronectin type-III" evidence="8">
    <location>
        <begin position="316"/>
        <end position="411"/>
    </location>
</feature>
<dbReference type="SUPFAM" id="SSF48371">
    <property type="entry name" value="ARM repeat"/>
    <property type="match status" value="1"/>
</dbReference>
<dbReference type="Gene3D" id="1.25.10.10">
    <property type="entry name" value="Leucine-rich Repeat Variant"/>
    <property type="match status" value="1"/>
</dbReference>
<reference evidence="9" key="1">
    <citation type="submission" date="2016-11" db="UniProtKB">
        <authorList>
            <consortium name="WormBaseParasite"/>
        </authorList>
    </citation>
    <scope>IDENTIFICATION</scope>
    <source>
        <strain evidence="9">pt0022</strain>
    </source>
</reference>
<organism evidence="9">
    <name type="scientific">Wuchereria bancrofti</name>
    <dbReference type="NCBI Taxonomy" id="6293"/>
    <lineage>
        <taxon>Eukaryota</taxon>
        <taxon>Metazoa</taxon>
        <taxon>Ecdysozoa</taxon>
        <taxon>Nematoda</taxon>
        <taxon>Chromadorea</taxon>
        <taxon>Rhabditida</taxon>
        <taxon>Spirurina</taxon>
        <taxon>Spiruromorpha</taxon>
        <taxon>Filarioidea</taxon>
        <taxon>Onchocercidae</taxon>
        <taxon>Wuchereria</taxon>
    </lineage>
</organism>
<dbReference type="InterPro" id="IPR000225">
    <property type="entry name" value="Armadillo"/>
</dbReference>
<evidence type="ECO:0000256" key="6">
    <source>
        <dbReference type="PROSITE-ProRule" id="PRU00259"/>
    </source>
</evidence>
<dbReference type="InterPro" id="IPR036116">
    <property type="entry name" value="FN3_sf"/>
</dbReference>
<feature type="repeat" description="ARM" evidence="6">
    <location>
        <begin position="1081"/>
        <end position="1118"/>
    </location>
</feature>
<feature type="domain" description="Fibronectin type-III" evidence="8">
    <location>
        <begin position="534"/>
        <end position="629"/>
    </location>
</feature>
<dbReference type="Pfam" id="PF00514">
    <property type="entry name" value="Arm"/>
    <property type="match status" value="3"/>
</dbReference>
<evidence type="ECO:0000313" key="9">
    <source>
        <dbReference type="WBParaSite" id="maker-PairedContig_245-snap-gene-1.21-mRNA-1"/>
    </source>
</evidence>
<keyword evidence="4" id="KW-0130">Cell adhesion</keyword>
<dbReference type="SMART" id="SM00185">
    <property type="entry name" value="ARM"/>
    <property type="match status" value="6"/>
</dbReference>
<feature type="domain" description="Fibronectin type-III" evidence="8">
    <location>
        <begin position="428"/>
        <end position="522"/>
    </location>
</feature>
<evidence type="ECO:0000256" key="1">
    <source>
        <dbReference type="ARBA" id="ARBA00004282"/>
    </source>
</evidence>
<evidence type="ECO:0000259" key="8">
    <source>
        <dbReference type="PROSITE" id="PS50853"/>
    </source>
</evidence>
<evidence type="ECO:0000256" key="7">
    <source>
        <dbReference type="SAM" id="MobiDB-lite"/>
    </source>
</evidence>
<dbReference type="InterPro" id="IPR013783">
    <property type="entry name" value="Ig-like_fold"/>
</dbReference>
<feature type="compositionally biased region" description="Polar residues" evidence="7">
    <location>
        <begin position="1234"/>
        <end position="1244"/>
    </location>
</feature>
<accession>A0A1I8EJ34</accession>
<dbReference type="SMART" id="SM00060">
    <property type="entry name" value="FN3"/>
    <property type="match status" value="4"/>
</dbReference>
<dbReference type="GO" id="GO:0005737">
    <property type="term" value="C:cytoplasm"/>
    <property type="evidence" value="ECO:0007669"/>
    <property type="project" value="TreeGrafter"/>
</dbReference>
<dbReference type="WBParaSite" id="maker-PairedContig_245-snap-gene-1.21-mRNA-1">
    <property type="protein sequence ID" value="maker-PairedContig_245-snap-gene-1.21-mRNA-1"/>
    <property type="gene ID" value="maker-PairedContig_245-snap-gene-1.21"/>
</dbReference>
<proteinExistence type="inferred from homology"/>
<dbReference type="PANTHER" id="PTHR10372:SF27">
    <property type="entry name" value="ADHERENS JUNCTION PROTEIN P120"/>
    <property type="match status" value="1"/>
</dbReference>
<dbReference type="InterPro" id="IPR011989">
    <property type="entry name" value="ARM-like"/>
</dbReference>
<evidence type="ECO:0000256" key="5">
    <source>
        <dbReference type="ARBA" id="ARBA00022949"/>
    </source>
</evidence>
<feature type="region of interest" description="Disordered" evidence="7">
    <location>
        <begin position="393"/>
        <end position="432"/>
    </location>
</feature>
<evidence type="ECO:0000256" key="3">
    <source>
        <dbReference type="ARBA" id="ARBA00022737"/>
    </source>
</evidence>
<comment type="similarity">
    <text evidence="2">Belongs to the beta-catenin family.</text>
</comment>
<feature type="domain" description="Fibronectin type-III" evidence="8">
    <location>
        <begin position="206"/>
        <end position="302"/>
    </location>
</feature>
<name>A0A1I8EJ34_WUCBA</name>
<feature type="compositionally biased region" description="Polar residues" evidence="7">
    <location>
        <begin position="417"/>
        <end position="428"/>
    </location>
</feature>
<feature type="compositionally biased region" description="Basic residues" evidence="7">
    <location>
        <begin position="1001"/>
        <end position="1013"/>
    </location>
</feature>